<evidence type="ECO:0000313" key="2">
    <source>
        <dbReference type="Proteomes" id="UP000249799"/>
    </source>
</evidence>
<name>A0A2Z4FQL7_9DELT</name>
<dbReference type="AlphaFoldDB" id="A0A2Z4FQL7"/>
<dbReference type="RefSeq" id="WP_111336749.1">
    <property type="nucleotide sequence ID" value="NZ_CP030032.1"/>
</dbReference>
<dbReference type="InterPro" id="IPR037185">
    <property type="entry name" value="EmrE-like"/>
</dbReference>
<dbReference type="Proteomes" id="UP000249799">
    <property type="component" value="Chromosome"/>
</dbReference>
<reference evidence="1 2" key="1">
    <citation type="submission" date="2018-06" db="EMBL/GenBank/DDBJ databases">
        <title>Lujinxingia sediminis gen. nov. sp. nov., a new facultative anaerobic member of the class Deltaproteobacteria, and proposal of Lujinxingaceae fam. nov.</title>
        <authorList>
            <person name="Guo L.-Y."/>
            <person name="Li C.-M."/>
            <person name="Wang S."/>
            <person name="Du Z.-J."/>
        </authorList>
    </citation>
    <scope>NUCLEOTIDE SEQUENCE [LARGE SCALE GENOMIC DNA]</scope>
    <source>
        <strain evidence="1 2">FA350</strain>
    </source>
</reference>
<sequence>MTDLLEFGFILALLSALSWASVDIIRKYIVANLNPTSALVGLMLGQVLLLLPFVLMTEVGAAPSSDHTLVKTLFIGIPDLSKSYLIQSAGSIALNLAANLLFLRAVAISPLSLTTPYLALTPVFSALVAFLWLGQIVTGWGIVGILIVCVGAFFLNPGSKSDGLLAPIKAIASERGSLYMICVSLCWSITPILDSKASLQTSPLWHTAFLALGMGVSLAIYLIARGEARTLIADLKILPAVGVCASFLLLAAMTLQLSAYGEGVPIAYVETIKRAGGVTTAMLAGYLFFGEKDIARRFIGAAVMVIGVAMVLFSGG</sequence>
<dbReference type="KEGG" id="bsed:DN745_17085"/>
<dbReference type="PANTHER" id="PTHR22911">
    <property type="entry name" value="ACYL-MALONYL CONDENSING ENZYME-RELATED"/>
    <property type="match status" value="1"/>
</dbReference>
<dbReference type="GO" id="GO:0016020">
    <property type="term" value="C:membrane"/>
    <property type="evidence" value="ECO:0007669"/>
    <property type="project" value="InterPro"/>
</dbReference>
<organism evidence="1 2">
    <name type="scientific">Bradymonas sediminis</name>
    <dbReference type="NCBI Taxonomy" id="1548548"/>
    <lineage>
        <taxon>Bacteria</taxon>
        <taxon>Deltaproteobacteria</taxon>
        <taxon>Bradymonadales</taxon>
        <taxon>Bradymonadaceae</taxon>
        <taxon>Bradymonas</taxon>
    </lineage>
</organism>
<dbReference type="SUPFAM" id="SSF103481">
    <property type="entry name" value="Multidrug resistance efflux transporter EmrE"/>
    <property type="match status" value="2"/>
</dbReference>
<keyword evidence="2" id="KW-1185">Reference proteome</keyword>
<accession>A0A2Z4FQL7</accession>
<dbReference type="EMBL" id="CP030032">
    <property type="protein sequence ID" value="AWV90946.1"/>
    <property type="molecule type" value="Genomic_DNA"/>
</dbReference>
<dbReference type="PANTHER" id="PTHR22911:SF137">
    <property type="entry name" value="SOLUTE CARRIER FAMILY 35 MEMBER G2-RELATED"/>
    <property type="match status" value="1"/>
</dbReference>
<gene>
    <name evidence="1" type="ORF">DN745_17085</name>
</gene>
<proteinExistence type="predicted"/>
<dbReference type="InterPro" id="IPR000620">
    <property type="entry name" value="EamA_dom"/>
</dbReference>
<dbReference type="Pfam" id="PF00892">
    <property type="entry name" value="EamA"/>
    <property type="match status" value="2"/>
</dbReference>
<dbReference type="OrthoDB" id="5762785at2"/>
<protein>
    <submittedName>
        <fullName evidence="1">Uncharacterized protein</fullName>
    </submittedName>
</protein>
<evidence type="ECO:0000313" key="1">
    <source>
        <dbReference type="EMBL" id="AWV90946.1"/>
    </source>
</evidence>